<evidence type="ECO:0000313" key="4">
    <source>
        <dbReference type="EMBL" id="SNT67515.1"/>
    </source>
</evidence>
<organism evidence="4 5">
    <name type="scientific">Amphiplicatus metriothermophilus</name>
    <dbReference type="NCBI Taxonomy" id="1519374"/>
    <lineage>
        <taxon>Bacteria</taxon>
        <taxon>Pseudomonadati</taxon>
        <taxon>Pseudomonadota</taxon>
        <taxon>Alphaproteobacteria</taxon>
        <taxon>Parvularculales</taxon>
        <taxon>Parvularculaceae</taxon>
        <taxon>Amphiplicatus</taxon>
    </lineage>
</organism>
<evidence type="ECO:0000259" key="3">
    <source>
        <dbReference type="Pfam" id="PF10400"/>
    </source>
</evidence>
<protein>
    <submittedName>
        <fullName evidence="4">DNA-binding transcriptional regulator, PadR family</fullName>
    </submittedName>
</protein>
<sequence>MKYQARASSRRPSSLGYAILGLLAARPWTGYEIGRLFAETPIAIYSSSPGSIYPAIKGLRAAGLVERAPHPDNPDSSKRVFAITPRGRAALRDWLAAPVAREDVRRNMQDLMLRFAFMSGNLPEAAIIRFLKDLKRETEAHIEALEAHAEQMRAAAPLSGVLALQAGIDGYRKTARWAQRALDAFVAGARAPQKTPPEKTS</sequence>
<gene>
    <name evidence="4" type="ORF">SAMN06297382_0003</name>
</gene>
<evidence type="ECO:0000259" key="2">
    <source>
        <dbReference type="Pfam" id="PF03551"/>
    </source>
</evidence>
<dbReference type="RefSeq" id="WP_089410558.1">
    <property type="nucleotide sequence ID" value="NZ_FZQA01000001.1"/>
</dbReference>
<dbReference type="AlphaFoldDB" id="A0A239PIR6"/>
<proteinExistence type="predicted"/>
<dbReference type="EMBL" id="FZQA01000001">
    <property type="protein sequence ID" value="SNT67515.1"/>
    <property type="molecule type" value="Genomic_DNA"/>
</dbReference>
<dbReference type="SUPFAM" id="SSF46785">
    <property type="entry name" value="Winged helix' DNA-binding domain"/>
    <property type="match status" value="1"/>
</dbReference>
<dbReference type="Pfam" id="PF10400">
    <property type="entry name" value="Vir_act_alpha_C"/>
    <property type="match status" value="1"/>
</dbReference>
<dbReference type="Pfam" id="PF03551">
    <property type="entry name" value="PadR"/>
    <property type="match status" value="1"/>
</dbReference>
<dbReference type="InterPro" id="IPR036390">
    <property type="entry name" value="WH_DNA-bd_sf"/>
</dbReference>
<name>A0A239PIR6_9PROT</name>
<evidence type="ECO:0000313" key="5">
    <source>
        <dbReference type="Proteomes" id="UP000198346"/>
    </source>
</evidence>
<accession>A0A239PIR6</accession>
<evidence type="ECO:0000256" key="1">
    <source>
        <dbReference type="SAM" id="Coils"/>
    </source>
</evidence>
<keyword evidence="4" id="KW-0238">DNA-binding</keyword>
<reference evidence="4 5" key="1">
    <citation type="submission" date="2017-07" db="EMBL/GenBank/DDBJ databases">
        <authorList>
            <person name="Sun Z.S."/>
            <person name="Albrecht U."/>
            <person name="Echele G."/>
            <person name="Lee C.C."/>
        </authorList>
    </citation>
    <scope>NUCLEOTIDE SEQUENCE [LARGE SCALE GENOMIC DNA]</scope>
    <source>
        <strain evidence="4 5">CGMCC 1.12710</strain>
    </source>
</reference>
<keyword evidence="1" id="KW-0175">Coiled coil</keyword>
<dbReference type="InterPro" id="IPR018309">
    <property type="entry name" value="Tscrpt_reg_PadR_C"/>
</dbReference>
<feature type="coiled-coil region" evidence="1">
    <location>
        <begin position="128"/>
        <end position="155"/>
    </location>
</feature>
<dbReference type="InterPro" id="IPR036388">
    <property type="entry name" value="WH-like_DNA-bd_sf"/>
</dbReference>
<dbReference type="Gene3D" id="1.10.10.10">
    <property type="entry name" value="Winged helix-like DNA-binding domain superfamily/Winged helix DNA-binding domain"/>
    <property type="match status" value="1"/>
</dbReference>
<dbReference type="PANTHER" id="PTHR43252:SF6">
    <property type="entry name" value="NEGATIVE TRANSCRIPTION REGULATOR PADR"/>
    <property type="match status" value="1"/>
</dbReference>
<dbReference type="OrthoDB" id="3186544at2"/>
<feature type="domain" description="Transcription regulator PadR C-terminal" evidence="3">
    <location>
        <begin position="110"/>
        <end position="184"/>
    </location>
</feature>
<dbReference type="PANTHER" id="PTHR43252">
    <property type="entry name" value="TRANSCRIPTIONAL REGULATOR YQJI"/>
    <property type="match status" value="1"/>
</dbReference>
<keyword evidence="5" id="KW-1185">Reference proteome</keyword>
<dbReference type="Proteomes" id="UP000198346">
    <property type="component" value="Unassembled WGS sequence"/>
</dbReference>
<feature type="domain" description="Transcription regulator PadR N-terminal" evidence="2">
    <location>
        <begin position="19"/>
        <end position="92"/>
    </location>
</feature>
<dbReference type="InterPro" id="IPR005149">
    <property type="entry name" value="Tscrpt_reg_PadR_N"/>
</dbReference>
<dbReference type="GO" id="GO:0003677">
    <property type="term" value="F:DNA binding"/>
    <property type="evidence" value="ECO:0007669"/>
    <property type="project" value="UniProtKB-KW"/>
</dbReference>